<evidence type="ECO:0000256" key="1">
    <source>
        <dbReference type="SAM" id="MobiDB-lite"/>
    </source>
</evidence>
<proteinExistence type="predicted"/>
<keyword evidence="3" id="KW-1185">Reference proteome</keyword>
<feature type="compositionally biased region" description="Polar residues" evidence="1">
    <location>
        <begin position="58"/>
        <end position="70"/>
    </location>
</feature>
<gene>
    <name evidence="2" type="ORF">PIB30_056808</name>
</gene>
<organism evidence="2 3">
    <name type="scientific">Stylosanthes scabra</name>
    <dbReference type="NCBI Taxonomy" id="79078"/>
    <lineage>
        <taxon>Eukaryota</taxon>
        <taxon>Viridiplantae</taxon>
        <taxon>Streptophyta</taxon>
        <taxon>Embryophyta</taxon>
        <taxon>Tracheophyta</taxon>
        <taxon>Spermatophyta</taxon>
        <taxon>Magnoliopsida</taxon>
        <taxon>eudicotyledons</taxon>
        <taxon>Gunneridae</taxon>
        <taxon>Pentapetalae</taxon>
        <taxon>rosids</taxon>
        <taxon>fabids</taxon>
        <taxon>Fabales</taxon>
        <taxon>Fabaceae</taxon>
        <taxon>Papilionoideae</taxon>
        <taxon>50 kb inversion clade</taxon>
        <taxon>dalbergioids sensu lato</taxon>
        <taxon>Dalbergieae</taxon>
        <taxon>Pterocarpus clade</taxon>
        <taxon>Stylosanthes</taxon>
    </lineage>
</organism>
<comment type="caution">
    <text evidence="2">The sequence shown here is derived from an EMBL/GenBank/DDBJ whole genome shotgun (WGS) entry which is preliminary data.</text>
</comment>
<feature type="region of interest" description="Disordered" evidence="1">
    <location>
        <begin position="1"/>
        <end position="24"/>
    </location>
</feature>
<dbReference type="Proteomes" id="UP001341840">
    <property type="component" value="Unassembled WGS sequence"/>
</dbReference>
<evidence type="ECO:0000313" key="3">
    <source>
        <dbReference type="Proteomes" id="UP001341840"/>
    </source>
</evidence>
<accession>A0ABU6TJA2</accession>
<dbReference type="EMBL" id="JASCZI010091079">
    <property type="protein sequence ID" value="MED6148836.1"/>
    <property type="molecule type" value="Genomic_DNA"/>
</dbReference>
<sequence length="100" mass="11156">MDKLSTHDVDHDIPTDSLGTGTLRGRAFSMNQSRFTMRHLRNKLCRSHRAREKIVIRSSPSFGTSASCHSLSKPPTPDDLHQGDQSQHVRSSVNSAQKCN</sequence>
<feature type="compositionally biased region" description="Polar residues" evidence="1">
    <location>
        <begin position="83"/>
        <end position="100"/>
    </location>
</feature>
<name>A0ABU6TJA2_9FABA</name>
<protein>
    <submittedName>
        <fullName evidence="2">Uncharacterized protein</fullName>
    </submittedName>
</protein>
<feature type="region of interest" description="Disordered" evidence="1">
    <location>
        <begin position="56"/>
        <end position="100"/>
    </location>
</feature>
<evidence type="ECO:0000313" key="2">
    <source>
        <dbReference type="EMBL" id="MED6148836.1"/>
    </source>
</evidence>
<reference evidence="2 3" key="1">
    <citation type="journal article" date="2023" name="Plants (Basel)">
        <title>Bridging the Gap: Combining Genomics and Transcriptomics Approaches to Understand Stylosanthes scabra, an Orphan Legume from the Brazilian Caatinga.</title>
        <authorList>
            <person name="Ferreira-Neto J.R.C."/>
            <person name="da Silva M.D."/>
            <person name="Binneck E."/>
            <person name="de Melo N.F."/>
            <person name="da Silva R.H."/>
            <person name="de Melo A.L.T.M."/>
            <person name="Pandolfi V."/>
            <person name="Bustamante F.O."/>
            <person name="Brasileiro-Vidal A.C."/>
            <person name="Benko-Iseppon A.M."/>
        </authorList>
    </citation>
    <scope>NUCLEOTIDE SEQUENCE [LARGE SCALE GENOMIC DNA]</scope>
    <source>
        <tissue evidence="2">Leaves</tissue>
    </source>
</reference>
<feature type="compositionally biased region" description="Basic and acidic residues" evidence="1">
    <location>
        <begin position="1"/>
        <end position="14"/>
    </location>
</feature>